<dbReference type="Gene3D" id="1.20.5.2050">
    <property type="match status" value="1"/>
</dbReference>
<evidence type="ECO:0000313" key="2">
    <source>
        <dbReference type="Proteomes" id="UP000271486"/>
    </source>
</evidence>
<dbReference type="Proteomes" id="UP000271486">
    <property type="component" value="Segment"/>
</dbReference>
<dbReference type="EMBL" id="MH910040">
    <property type="protein sequence ID" value="AYR01499.1"/>
    <property type="molecule type" value="Genomic_DNA"/>
</dbReference>
<keyword evidence="1" id="KW-0378">Hydrolase</keyword>
<dbReference type="KEGG" id="vg:64765749"/>
<keyword evidence="2" id="KW-1185">Reference proteome</keyword>
<proteinExistence type="predicted"/>
<keyword evidence="1" id="KW-0540">Nuclease</keyword>
<dbReference type="RefSeq" id="YP_010058746.1">
    <property type="nucleotide sequence ID" value="NC_054722.1"/>
</dbReference>
<dbReference type="GO" id="GO:0003677">
    <property type="term" value="F:DNA binding"/>
    <property type="evidence" value="ECO:0007669"/>
    <property type="project" value="InterPro"/>
</dbReference>
<gene>
    <name evidence="1" type="primary">218</name>
    <name evidence="1" type="ORF">SEA_SAUCE_218</name>
</gene>
<reference evidence="1 2" key="1">
    <citation type="submission" date="2018-09" db="EMBL/GenBank/DDBJ databases">
        <authorList>
            <person name="Archambault D."/>
            <person name="Stevens I."/>
            <person name="Molloy S.D."/>
            <person name="Garlena R.A."/>
            <person name="Russell D.A."/>
            <person name="Pope W.H."/>
            <person name="Jacobs-Sera D."/>
            <person name="Hatfull G.F."/>
        </authorList>
    </citation>
    <scope>NUCLEOTIDE SEQUENCE [LARGE SCALE GENOMIC DNA]</scope>
</reference>
<name>A0A3G3M4U1_9CAUD</name>
<dbReference type="SUPFAM" id="SSF54171">
    <property type="entry name" value="DNA-binding domain"/>
    <property type="match status" value="1"/>
</dbReference>
<dbReference type="SUPFAM" id="SSF54060">
    <property type="entry name" value="His-Me finger endonucleases"/>
    <property type="match status" value="1"/>
</dbReference>
<keyword evidence="1" id="KW-0255">Endonuclease</keyword>
<dbReference type="InterPro" id="IPR016177">
    <property type="entry name" value="DNA-bd_dom_sf"/>
</dbReference>
<evidence type="ECO:0000313" key="1">
    <source>
        <dbReference type="EMBL" id="AYR01499.1"/>
    </source>
</evidence>
<organism evidence="1 2">
    <name type="scientific">Mycobacterium phage Sauce</name>
    <dbReference type="NCBI Taxonomy" id="2419614"/>
    <lineage>
        <taxon>Viruses</taxon>
        <taxon>Duplodnaviria</taxon>
        <taxon>Heunggongvirae</taxon>
        <taxon>Uroviricota</taxon>
        <taxon>Caudoviricetes</taxon>
        <taxon>Ceeclamvirinae</taxon>
        <taxon>Bixzunavirus</taxon>
        <taxon>Bixzunavirus sauce</taxon>
    </lineage>
</organism>
<dbReference type="GO" id="GO:0004519">
    <property type="term" value="F:endonuclease activity"/>
    <property type="evidence" value="ECO:0007669"/>
    <property type="project" value="UniProtKB-KW"/>
</dbReference>
<dbReference type="GeneID" id="64765749"/>
<sequence>MSVTVADMPKRYSGIRPCQTCGKACPPENQYFCSRKCRRHSAETKERVGASLRGVPKPPRTDEHRRNMSLVRIGKPHPRHKTAEECFWEKVDRQSGECWLWTGSINNKGYGTFRGGYAHRFSYRLIVGDIPVRAQLDHRTSCVSRCVNPYHLRVVTNKQNAENRRGPNRNSKSGVLGVFWNTHREMWQAAVTHNGKRHHAGFFHDLEEAEAAVVAKRLELFTHNDSDRRVP</sequence>
<dbReference type="InterPro" id="IPR044925">
    <property type="entry name" value="His-Me_finger_sf"/>
</dbReference>
<protein>
    <submittedName>
        <fullName evidence="1">HNH endonuclease</fullName>
    </submittedName>
</protein>
<accession>A0A3G3M4U1</accession>